<dbReference type="EMBL" id="CP045890">
    <property type="protein sequence ID" value="QQP56041.1"/>
    <property type="molecule type" value="Genomic_DNA"/>
</dbReference>
<reference evidence="2" key="1">
    <citation type="submission" date="2021-01" db="EMBL/GenBank/DDBJ databases">
        <title>Caligus Genome Assembly.</title>
        <authorList>
            <person name="Gallardo-Escarate C."/>
        </authorList>
    </citation>
    <scope>NUCLEOTIDE SEQUENCE [LARGE SCALE GENOMIC DNA]</scope>
</reference>
<accession>A0A7T8KHK7</accession>
<name>A0A7T8KHK7_CALRO</name>
<evidence type="ECO:0000313" key="1">
    <source>
        <dbReference type="EMBL" id="QQP56041.1"/>
    </source>
</evidence>
<evidence type="ECO:0000313" key="2">
    <source>
        <dbReference type="Proteomes" id="UP000595437"/>
    </source>
</evidence>
<organism evidence="1 2">
    <name type="scientific">Caligus rogercresseyi</name>
    <name type="common">Sea louse</name>
    <dbReference type="NCBI Taxonomy" id="217165"/>
    <lineage>
        <taxon>Eukaryota</taxon>
        <taxon>Metazoa</taxon>
        <taxon>Ecdysozoa</taxon>
        <taxon>Arthropoda</taxon>
        <taxon>Crustacea</taxon>
        <taxon>Multicrustacea</taxon>
        <taxon>Hexanauplia</taxon>
        <taxon>Copepoda</taxon>
        <taxon>Siphonostomatoida</taxon>
        <taxon>Caligidae</taxon>
        <taxon>Caligus</taxon>
    </lineage>
</organism>
<sequence length="90" mass="10146">MSFRLTQYRLMGRHVPRESLSVFNILPNAPPFSKAKKPLSATFDLMNLARDPFHVLSAQKTFGISENTKCMPLNTAALRLHQSSPHKLVP</sequence>
<dbReference type="AlphaFoldDB" id="A0A7T8KHK7"/>
<dbReference type="Proteomes" id="UP000595437">
    <property type="component" value="Chromosome 1"/>
</dbReference>
<proteinExistence type="predicted"/>
<keyword evidence="2" id="KW-1185">Reference proteome</keyword>
<gene>
    <name evidence="1" type="ORF">FKW44_000571</name>
</gene>
<protein>
    <submittedName>
        <fullName evidence="1">Uncharacterized protein</fullName>
    </submittedName>
</protein>